<feature type="binding site" evidence="11">
    <location>
        <position position="145"/>
    </location>
    <ligand>
        <name>substrate</name>
    </ligand>
</feature>
<dbReference type="EC" id="5.4.2.6" evidence="8"/>
<protein>
    <recommendedName>
        <fullName evidence="9">Beta-phosphoglucomutase</fullName>
        <ecNumber evidence="8">5.4.2.6</ecNumber>
    </recommendedName>
</protein>
<evidence type="ECO:0000256" key="8">
    <source>
        <dbReference type="ARBA" id="ARBA00044968"/>
    </source>
</evidence>
<accession>A0A6A8GZM7</accession>
<feature type="binding site" evidence="11">
    <location>
        <position position="24"/>
    </location>
    <ligand>
        <name>substrate</name>
    </ligand>
</feature>
<evidence type="ECO:0000256" key="2">
    <source>
        <dbReference type="ARBA" id="ARBA00022553"/>
    </source>
</evidence>
<evidence type="ECO:0000256" key="9">
    <source>
        <dbReference type="ARBA" id="ARBA00044991"/>
    </source>
</evidence>
<feature type="binding site" evidence="11">
    <location>
        <begin position="114"/>
        <end position="118"/>
    </location>
    <ligand>
        <name>substrate</name>
    </ligand>
</feature>
<comment type="caution">
    <text evidence="14">The sequence shown here is derived from an EMBL/GenBank/DDBJ whole genome shotgun (WGS) entry which is preliminary data.</text>
</comment>
<feature type="binding site" evidence="11">
    <location>
        <position position="76"/>
    </location>
    <ligand>
        <name>substrate</name>
    </ligand>
</feature>
<reference evidence="14" key="1">
    <citation type="journal article" date="2019" name="Nat. Med.">
        <title>A library of human gut bacterial isolates paired with longitudinal multiomics data enables mechanistic microbiome research.</title>
        <authorList>
            <person name="Poyet M."/>
            <person name="Groussin M."/>
            <person name="Gibbons S.M."/>
            <person name="Avila-Pacheco J."/>
            <person name="Jiang X."/>
            <person name="Kearney S.M."/>
            <person name="Perrotta A.R."/>
            <person name="Berdy B."/>
            <person name="Zhao S."/>
            <person name="Lieberman T.D."/>
            <person name="Swanson P.K."/>
            <person name="Smith M."/>
            <person name="Roesemann S."/>
            <person name="Alexander J.E."/>
            <person name="Rich S.A."/>
            <person name="Livny J."/>
            <person name="Vlamakis H."/>
            <person name="Clish C."/>
            <person name="Bullock K."/>
            <person name="Deik A."/>
            <person name="Scott J."/>
            <person name="Pierce K.A."/>
            <person name="Xavier R.J."/>
            <person name="Alm E.J."/>
        </authorList>
    </citation>
    <scope>NUCLEOTIDE SEQUENCE</scope>
    <source>
        <strain evidence="14">BIOML-A18</strain>
    </source>
</reference>
<dbReference type="NCBIfam" id="TIGR01990">
    <property type="entry name" value="bPGM"/>
    <property type="match status" value="1"/>
</dbReference>
<dbReference type="PANTHER" id="PTHR46193:SF18">
    <property type="entry name" value="HEXITOL PHOSPHATASE B"/>
    <property type="match status" value="1"/>
</dbReference>
<dbReference type="SUPFAM" id="SSF56784">
    <property type="entry name" value="HAD-like"/>
    <property type="match status" value="1"/>
</dbReference>
<dbReference type="Gene3D" id="3.40.50.1000">
    <property type="entry name" value="HAD superfamily/HAD-like"/>
    <property type="match status" value="1"/>
</dbReference>
<feature type="binding site" evidence="12">
    <location>
        <position position="170"/>
    </location>
    <ligand>
        <name>Mg(2+)</name>
        <dbReference type="ChEBI" id="CHEBI:18420"/>
    </ligand>
</feature>
<dbReference type="PRINTS" id="PR00413">
    <property type="entry name" value="HADHALOGNASE"/>
</dbReference>
<dbReference type="EMBL" id="WKOD01000033">
    <property type="protein sequence ID" value="MSA69240.1"/>
    <property type="molecule type" value="Genomic_DNA"/>
</dbReference>
<dbReference type="InterPro" id="IPR010972">
    <property type="entry name" value="Beta-PGM"/>
</dbReference>
<feature type="binding site" evidence="12">
    <location>
        <position position="169"/>
    </location>
    <ligand>
        <name>Mg(2+)</name>
        <dbReference type="ChEBI" id="CHEBI:18420"/>
    </ligand>
</feature>
<dbReference type="GO" id="GO:0008801">
    <property type="term" value="F:beta-phosphoglucomutase activity"/>
    <property type="evidence" value="ECO:0007669"/>
    <property type="project" value="UniProtKB-EC"/>
</dbReference>
<feature type="binding site" evidence="12">
    <location>
        <position position="10"/>
    </location>
    <ligand>
        <name>Mg(2+)</name>
        <dbReference type="ChEBI" id="CHEBI:18420"/>
    </ligand>
</feature>
<dbReference type="InterPro" id="IPR051600">
    <property type="entry name" value="Beta-PGM-like"/>
</dbReference>
<evidence type="ECO:0000256" key="6">
    <source>
        <dbReference type="ARBA" id="ARBA00023277"/>
    </source>
</evidence>
<evidence type="ECO:0000256" key="5">
    <source>
        <dbReference type="ARBA" id="ARBA00023235"/>
    </source>
</evidence>
<dbReference type="SFLD" id="SFLDS00003">
    <property type="entry name" value="Haloacid_Dehalogenase"/>
    <property type="match status" value="1"/>
</dbReference>
<organism evidence="14">
    <name type="scientific">Ligilactobacillus ruminis</name>
    <dbReference type="NCBI Taxonomy" id="1623"/>
    <lineage>
        <taxon>Bacteria</taxon>
        <taxon>Bacillati</taxon>
        <taxon>Bacillota</taxon>
        <taxon>Bacilli</taxon>
        <taxon>Lactobacillales</taxon>
        <taxon>Lactobacillaceae</taxon>
        <taxon>Ligilactobacillus</taxon>
    </lineage>
</organism>
<dbReference type="InterPro" id="IPR036412">
    <property type="entry name" value="HAD-like_sf"/>
</dbReference>
<keyword evidence="4 12" id="KW-0460">Magnesium</keyword>
<feature type="binding site" evidence="12">
    <location>
        <position position="8"/>
    </location>
    <ligand>
        <name>Mg(2+)</name>
        <dbReference type="ChEBI" id="CHEBI:18420"/>
    </ligand>
</feature>
<dbReference type="Pfam" id="PF00702">
    <property type="entry name" value="Hydrolase"/>
    <property type="match status" value="1"/>
</dbReference>
<dbReference type="GO" id="GO:0005975">
    <property type="term" value="P:carbohydrate metabolic process"/>
    <property type="evidence" value="ECO:0007669"/>
    <property type="project" value="InterPro"/>
</dbReference>
<dbReference type="AlphaFoldDB" id="A0A6A8GZM7"/>
<gene>
    <name evidence="14" type="primary">pgmB</name>
    <name evidence="14" type="ORF">GKC89_09140</name>
</gene>
<keyword evidence="2" id="KW-0597">Phosphoprotein</keyword>
<evidence type="ECO:0000256" key="1">
    <source>
        <dbReference type="ARBA" id="ARBA00006171"/>
    </source>
</evidence>
<evidence type="ECO:0000256" key="4">
    <source>
        <dbReference type="ARBA" id="ARBA00022842"/>
    </source>
</evidence>
<evidence type="ECO:0000313" key="14">
    <source>
        <dbReference type="EMBL" id="MSA69240.1"/>
    </source>
</evidence>
<feature type="active site" description="Proton donor/acceptor" evidence="10">
    <location>
        <position position="10"/>
    </location>
</feature>
<comment type="catalytic activity">
    <reaction evidence="7">
        <text>beta-D-glucose 1-phosphate = beta-D-glucose 6-phosphate</text>
        <dbReference type="Rhea" id="RHEA:20113"/>
        <dbReference type="ChEBI" id="CHEBI:57684"/>
        <dbReference type="ChEBI" id="CHEBI:58247"/>
        <dbReference type="EC" id="5.4.2.6"/>
    </reaction>
</comment>
<keyword evidence="3 12" id="KW-0479">Metal-binding</keyword>
<evidence type="ECO:0000256" key="7">
    <source>
        <dbReference type="ARBA" id="ARBA00044926"/>
    </source>
</evidence>
<dbReference type="Gene3D" id="1.10.150.240">
    <property type="entry name" value="Putative phosphatase, domain 2"/>
    <property type="match status" value="1"/>
</dbReference>
<dbReference type="InterPro" id="IPR023198">
    <property type="entry name" value="PGP-like_dom2"/>
</dbReference>
<dbReference type="NCBIfam" id="TIGR02009">
    <property type="entry name" value="PGMB-YQAB-SF"/>
    <property type="match status" value="1"/>
</dbReference>
<dbReference type="CDD" id="cd02598">
    <property type="entry name" value="HAD_BPGM"/>
    <property type="match status" value="1"/>
</dbReference>
<proteinExistence type="inferred from homology"/>
<dbReference type="SFLD" id="SFLDG01129">
    <property type="entry name" value="C1.5:_HAD__Beta-PGM__Phosphata"/>
    <property type="match status" value="1"/>
</dbReference>
<dbReference type="GO" id="GO:0000287">
    <property type="term" value="F:magnesium ion binding"/>
    <property type="evidence" value="ECO:0007669"/>
    <property type="project" value="InterPro"/>
</dbReference>
<feature type="site" description="Important for catalytic activity and assists the phosphoryl transfer reaction to Asp8 by balancing charge and orienting the reacting groups" evidence="13">
    <location>
        <position position="114"/>
    </location>
</feature>
<evidence type="ECO:0000256" key="11">
    <source>
        <dbReference type="PIRSR" id="PIRSR610972-2"/>
    </source>
</evidence>
<keyword evidence="5 14" id="KW-0413">Isomerase</keyword>
<evidence type="ECO:0000256" key="10">
    <source>
        <dbReference type="PIRSR" id="PIRSR610972-1"/>
    </source>
</evidence>
<evidence type="ECO:0000256" key="3">
    <source>
        <dbReference type="ARBA" id="ARBA00022723"/>
    </source>
</evidence>
<dbReference type="InterPro" id="IPR023214">
    <property type="entry name" value="HAD_sf"/>
</dbReference>
<dbReference type="NCBIfam" id="TIGR01509">
    <property type="entry name" value="HAD-SF-IA-v3"/>
    <property type="match status" value="1"/>
</dbReference>
<feature type="site" description="Important for catalytic activity and assists the phosphoryl transfer reaction to Asp8 by balancing charge and orienting the reacting groups" evidence="13">
    <location>
        <position position="145"/>
    </location>
</feature>
<dbReference type="InterPro" id="IPR010976">
    <property type="entry name" value="B-phosphoglucomutase_hydrolase"/>
</dbReference>
<keyword evidence="6" id="KW-0119">Carbohydrate metabolism</keyword>
<feature type="binding site" evidence="11">
    <location>
        <begin position="8"/>
        <end position="10"/>
    </location>
    <ligand>
        <name>substrate</name>
    </ligand>
</feature>
<dbReference type="SFLD" id="SFLDG01135">
    <property type="entry name" value="C1.5.6:_HAD__Beta-PGM__Phospha"/>
    <property type="match status" value="1"/>
</dbReference>
<comment type="cofactor">
    <cofactor evidence="12">
        <name>Mg(2+)</name>
        <dbReference type="ChEBI" id="CHEBI:18420"/>
    </cofactor>
    <text evidence="12">Binds 2 magnesium ions per subunit.</text>
</comment>
<name>A0A6A8GZM7_9LACO</name>
<feature type="active site" description="Nucleophile" evidence="10">
    <location>
        <position position="8"/>
    </location>
</feature>
<feature type="binding site" evidence="11">
    <location>
        <position position="52"/>
    </location>
    <ligand>
        <name>substrate</name>
    </ligand>
</feature>
<evidence type="ECO:0000256" key="12">
    <source>
        <dbReference type="PIRSR" id="PIRSR610972-3"/>
    </source>
</evidence>
<dbReference type="PANTHER" id="PTHR46193">
    <property type="entry name" value="6-PHOSPHOGLUCONATE PHOSPHATASE"/>
    <property type="match status" value="1"/>
</dbReference>
<comment type="similarity">
    <text evidence="1">Belongs to the HAD-like hydrolase superfamily. CbbY/CbbZ/Gph/YieH family.</text>
</comment>
<evidence type="ECO:0000256" key="13">
    <source>
        <dbReference type="PIRSR" id="PIRSR610972-4"/>
    </source>
</evidence>
<sequence length="223" mass="24339">MMKGALFDLDGVLADTASLHFKAWRKLAKENFGRSLPDELENKTRGISRSDSLSVILDYLEITVSKAKFHRLAEEKNQIYRNFLTDLSPDEVLPGMRDFITDLRKKGILTALASASQNGPFILERTGLSKYFNAIVDPSKIEAGKPAPDIYLAATAALELSPKECVGFEDAVSGIQSLKAAGIVSVGIGSDHEVGQADLRFSSTGDINFDDVEEIWAEITNNA</sequence>
<dbReference type="InterPro" id="IPR006439">
    <property type="entry name" value="HAD-SF_hydro_IA"/>
</dbReference>